<dbReference type="AlphaFoldDB" id="A0A1M6LSP1"/>
<reference evidence="8 9" key="1">
    <citation type="submission" date="2016-11" db="EMBL/GenBank/DDBJ databases">
        <authorList>
            <person name="Jaros S."/>
            <person name="Januszkiewicz K."/>
            <person name="Wedrychowicz H."/>
        </authorList>
    </citation>
    <scope>NUCLEOTIDE SEQUENCE [LARGE SCALE GENOMIC DNA]</scope>
    <source>
        <strain evidence="8 9">DSM 14501</strain>
    </source>
</reference>
<dbReference type="EMBL" id="FRAJ01000003">
    <property type="protein sequence ID" value="SHJ74220.1"/>
    <property type="molecule type" value="Genomic_DNA"/>
</dbReference>
<evidence type="ECO:0000313" key="9">
    <source>
        <dbReference type="Proteomes" id="UP000184082"/>
    </source>
</evidence>
<keyword evidence="7" id="KW-1133">Transmembrane helix</keyword>
<sequence>MGIMKKDNRMKAIDAFEELEQVKNKDFKEKFKSHIKNIPMYIYTNGLISTLAFIFKKAKIYKKEQKGEEEKSYLKIYEIIKSYLKYYEEIEGEKEQLLKNLLNLSSSDYRKISLRLINYLEYVVKFSEAMLNSDENTEGGQNG</sequence>
<dbReference type="SUPFAM" id="SSF158568">
    <property type="entry name" value="AF1862-like"/>
    <property type="match status" value="1"/>
</dbReference>
<proteinExistence type="inferred from homology"/>
<feature type="transmembrane region" description="Helical" evidence="7">
    <location>
        <begin position="38"/>
        <end position="55"/>
    </location>
</feature>
<feature type="coiled-coil region" evidence="6">
    <location>
        <begin position="80"/>
        <end position="107"/>
    </location>
</feature>
<evidence type="ECO:0000313" key="8">
    <source>
        <dbReference type="EMBL" id="SHJ74220.1"/>
    </source>
</evidence>
<dbReference type="GO" id="GO:0051607">
    <property type="term" value="P:defense response to virus"/>
    <property type="evidence" value="ECO:0007669"/>
    <property type="project" value="UniProtKB-KW"/>
</dbReference>
<dbReference type="Gene3D" id="1.10.520.30">
    <property type="entry name" value="AF1862-like domain"/>
    <property type="match status" value="1"/>
</dbReference>
<dbReference type="InterPro" id="IPR023101">
    <property type="entry name" value="AF1862-like_dom_sf"/>
</dbReference>
<organism evidence="8 9">
    <name type="scientific">Caminicella sporogenes DSM 14501</name>
    <dbReference type="NCBI Taxonomy" id="1121266"/>
    <lineage>
        <taxon>Bacteria</taxon>
        <taxon>Bacillati</taxon>
        <taxon>Bacillota</taxon>
        <taxon>Clostridia</taxon>
        <taxon>Peptostreptococcales</taxon>
        <taxon>Caminicellaceae</taxon>
        <taxon>Caminicella</taxon>
    </lineage>
</organism>
<dbReference type="Pfam" id="PF09701">
    <property type="entry name" value="Cas_Cmr5"/>
    <property type="match status" value="1"/>
</dbReference>
<keyword evidence="6" id="KW-0175">Coiled coil</keyword>
<dbReference type="STRING" id="1121266.SAMN02745883_00331"/>
<evidence type="ECO:0000256" key="7">
    <source>
        <dbReference type="SAM" id="Phobius"/>
    </source>
</evidence>
<keyword evidence="7" id="KW-0472">Membrane</keyword>
<comment type="subcellular location">
    <subcellularLocation>
        <location evidence="1">Cytoplasm</location>
    </subcellularLocation>
</comment>
<name>A0A1M6LSP1_9FIRM</name>
<evidence type="ECO:0000256" key="5">
    <source>
        <dbReference type="ARBA" id="ARBA00030001"/>
    </source>
</evidence>
<evidence type="ECO:0000256" key="6">
    <source>
        <dbReference type="SAM" id="Coils"/>
    </source>
</evidence>
<keyword evidence="3" id="KW-0963">Cytoplasm</keyword>
<dbReference type="NCBIfam" id="TIGR01881">
    <property type="entry name" value="cas_Cmr5"/>
    <property type="match status" value="1"/>
</dbReference>
<evidence type="ECO:0000256" key="2">
    <source>
        <dbReference type="ARBA" id="ARBA00006161"/>
    </source>
</evidence>
<accession>A0A1M6LSP1</accession>
<dbReference type="RefSeq" id="WP_072965634.1">
    <property type="nucleotide sequence ID" value="NZ_FRAJ01000003.1"/>
</dbReference>
<dbReference type="Proteomes" id="UP000184082">
    <property type="component" value="Unassembled WGS sequence"/>
</dbReference>
<evidence type="ECO:0000256" key="4">
    <source>
        <dbReference type="ARBA" id="ARBA00023118"/>
    </source>
</evidence>
<keyword evidence="9" id="KW-1185">Reference proteome</keyword>
<evidence type="ECO:0000256" key="3">
    <source>
        <dbReference type="ARBA" id="ARBA00022490"/>
    </source>
</evidence>
<keyword evidence="7" id="KW-0812">Transmembrane</keyword>
<protein>
    <recommendedName>
        <fullName evidence="5">CRISPR type III-B/RAMP module-associated protein Cmr5</fullName>
    </recommendedName>
</protein>
<dbReference type="InterPro" id="IPR010160">
    <property type="entry name" value="CRISPR-assoc_prot_Cmr5"/>
</dbReference>
<evidence type="ECO:0000256" key="1">
    <source>
        <dbReference type="ARBA" id="ARBA00004496"/>
    </source>
</evidence>
<gene>
    <name evidence="8" type="ORF">SAMN02745883_00331</name>
</gene>
<dbReference type="GO" id="GO:0005737">
    <property type="term" value="C:cytoplasm"/>
    <property type="evidence" value="ECO:0007669"/>
    <property type="project" value="UniProtKB-SubCell"/>
</dbReference>
<comment type="similarity">
    <text evidence="2">Belongs to the CRISPR system Cmr5 family.</text>
</comment>
<keyword evidence="4" id="KW-0051">Antiviral defense</keyword>